<feature type="signal peptide" evidence="2">
    <location>
        <begin position="1"/>
        <end position="25"/>
    </location>
</feature>
<dbReference type="PANTHER" id="PTHR43649:SF17">
    <property type="entry name" value="ABC TRANSPORTER SOLUTE BINDING PROTEIN-SUGAR TRANSPORT"/>
    <property type="match status" value="1"/>
</dbReference>
<comment type="caution">
    <text evidence="3">The sequence shown here is derived from an EMBL/GenBank/DDBJ whole genome shotgun (WGS) entry which is preliminary data.</text>
</comment>
<gene>
    <name evidence="3" type="ORF">ACFQMJ_19060</name>
</gene>
<dbReference type="InterPro" id="IPR050490">
    <property type="entry name" value="Bact_solute-bd_prot1"/>
</dbReference>
<organism evidence="3 4">
    <name type="scientific">Cohnella cellulosilytica</name>
    <dbReference type="NCBI Taxonomy" id="986710"/>
    <lineage>
        <taxon>Bacteria</taxon>
        <taxon>Bacillati</taxon>
        <taxon>Bacillota</taxon>
        <taxon>Bacilli</taxon>
        <taxon>Bacillales</taxon>
        <taxon>Paenibacillaceae</taxon>
        <taxon>Cohnella</taxon>
    </lineage>
</organism>
<proteinExistence type="predicted"/>
<evidence type="ECO:0000313" key="4">
    <source>
        <dbReference type="Proteomes" id="UP001596378"/>
    </source>
</evidence>
<dbReference type="PROSITE" id="PS51257">
    <property type="entry name" value="PROKAR_LIPOPROTEIN"/>
    <property type="match status" value="1"/>
</dbReference>
<dbReference type="Pfam" id="PF01547">
    <property type="entry name" value="SBP_bac_1"/>
    <property type="match status" value="1"/>
</dbReference>
<keyword evidence="4" id="KW-1185">Reference proteome</keyword>
<dbReference type="SUPFAM" id="SSF53850">
    <property type="entry name" value="Periplasmic binding protein-like II"/>
    <property type="match status" value="1"/>
</dbReference>
<feature type="region of interest" description="Disordered" evidence="1">
    <location>
        <begin position="22"/>
        <end position="53"/>
    </location>
</feature>
<dbReference type="Gene3D" id="3.40.190.10">
    <property type="entry name" value="Periplasmic binding protein-like II"/>
    <property type="match status" value="2"/>
</dbReference>
<reference evidence="4" key="1">
    <citation type="journal article" date="2019" name="Int. J. Syst. Evol. Microbiol.">
        <title>The Global Catalogue of Microorganisms (GCM) 10K type strain sequencing project: providing services to taxonomists for standard genome sequencing and annotation.</title>
        <authorList>
            <consortium name="The Broad Institute Genomics Platform"/>
            <consortium name="The Broad Institute Genome Sequencing Center for Infectious Disease"/>
            <person name="Wu L."/>
            <person name="Ma J."/>
        </authorList>
    </citation>
    <scope>NUCLEOTIDE SEQUENCE [LARGE SCALE GENOMIC DNA]</scope>
    <source>
        <strain evidence="4">KCTC 12907</strain>
    </source>
</reference>
<name>A0ABW2FBP1_9BACL</name>
<dbReference type="EMBL" id="JBHTAI010000011">
    <property type="protein sequence ID" value="MFC7150637.1"/>
    <property type="molecule type" value="Genomic_DNA"/>
</dbReference>
<feature type="chain" id="PRO_5045378699" evidence="2">
    <location>
        <begin position="26"/>
        <end position="564"/>
    </location>
</feature>
<dbReference type="Proteomes" id="UP001596378">
    <property type="component" value="Unassembled WGS sequence"/>
</dbReference>
<sequence>MRKLAYALIAVLVVLTACSSSNNGASPTATSDTAAPSSSPASPAVPSGSAANASGLDSAAGQFPLTEQKETITILAVQDPLITDLVDNEFTRYYENLTNVHIEWEVVQPNSKAERLNLALASGDYPDVLLNFGVSTSQQMVYGSQGTFLSLNDLIAKYGLETQKIFDTYPEVKQAITAPGGNIYALPTIDRNPHVMMFYKMWMYTPWLEKLGLSVPQTTEEFYRMLKAFKEQDPNGNGIADEIPLTASYAGPGAVPLEEFLMNAFILHRPDYLIFDESGSIDVNFNKPEWKEGLKYLNRLYSEGLIPAETFVQNNQQMKERVENPGDVIVGAVRANTLAQFISLNHERASEYKTVPPLEGPSGYRQFPYDYYNHIGGNFIITDKAGNPDLIYRWIDGLLSPEMTQLANIGLEGVGWEKASPDMKGLSGKPAVWNRLIQGGQQTNAHWGQTIIRHFSREMFEGLAATETQQPYILYNETKNNYEPYKAPIEEMVPVMFFNEAQAFEYADLNKTITDYVKEMLVRFTIGEVSIDEGWDKYLATLDSMNLDRYLQIHNEAYRAQYGS</sequence>
<feature type="compositionally biased region" description="Low complexity" evidence="1">
    <location>
        <begin position="24"/>
        <end position="53"/>
    </location>
</feature>
<dbReference type="RefSeq" id="WP_378053019.1">
    <property type="nucleotide sequence ID" value="NZ_JBHMDN010000069.1"/>
</dbReference>
<keyword evidence="2" id="KW-0732">Signal</keyword>
<evidence type="ECO:0000256" key="2">
    <source>
        <dbReference type="SAM" id="SignalP"/>
    </source>
</evidence>
<protein>
    <submittedName>
        <fullName evidence="3">Extracellular solute-binding protein</fullName>
    </submittedName>
</protein>
<evidence type="ECO:0000256" key="1">
    <source>
        <dbReference type="SAM" id="MobiDB-lite"/>
    </source>
</evidence>
<dbReference type="PANTHER" id="PTHR43649">
    <property type="entry name" value="ARABINOSE-BINDING PROTEIN-RELATED"/>
    <property type="match status" value="1"/>
</dbReference>
<dbReference type="InterPro" id="IPR006059">
    <property type="entry name" value="SBP"/>
</dbReference>
<accession>A0ABW2FBP1</accession>
<evidence type="ECO:0000313" key="3">
    <source>
        <dbReference type="EMBL" id="MFC7150637.1"/>
    </source>
</evidence>